<dbReference type="Gramene" id="TVU10869">
    <property type="protein sequence ID" value="TVU10869"/>
    <property type="gene ID" value="EJB05_44422"/>
</dbReference>
<keyword evidence="1" id="KW-0472">Membrane</keyword>
<feature type="transmembrane region" description="Helical" evidence="1">
    <location>
        <begin position="177"/>
        <end position="197"/>
    </location>
</feature>
<sequence>MATKQSSTSPSFFNFLKEGVLLPTRNRKLFAGIFVTVAASTLLLLLGYNLAVQPLTNKLNLDTKALNSTHPGSPDLVHLIQEIQDDTRQIMLVGAAFALFAVIIGSIFRIIILFAAVATYSGELHTFGTLLGKAKAQLKGPLVTLAFVYVLELAYFAFLAALVALRAFLVFKHYFGLFFVEYLVLLLACIFFVYFFFLCSLSVVVAVAEPGCHGASALVRAWRLMQVKKRRAMLFIFVTGVLGAVLSPVQTLAQTCVMSNLALGLLLESLYSILIAAVGLFASCAMTAFYYECKGSTDASATEYVKMSTQEPVSA</sequence>
<dbReference type="EMBL" id="RWGY01000039">
    <property type="protein sequence ID" value="TVU10869.1"/>
    <property type="molecule type" value="Genomic_DNA"/>
</dbReference>
<feature type="transmembrane region" description="Helical" evidence="1">
    <location>
        <begin position="142"/>
        <end position="165"/>
    </location>
</feature>
<protein>
    <submittedName>
        <fullName evidence="2">Uncharacterized protein</fullName>
    </submittedName>
</protein>
<feature type="non-terminal residue" evidence="2">
    <location>
        <position position="1"/>
    </location>
</feature>
<keyword evidence="1" id="KW-1133">Transmembrane helix</keyword>
<proteinExistence type="predicted"/>
<dbReference type="Proteomes" id="UP000324897">
    <property type="component" value="Chromosome 3"/>
</dbReference>
<feature type="transmembrane region" description="Helical" evidence="1">
    <location>
        <begin position="234"/>
        <end position="253"/>
    </location>
</feature>
<organism evidence="2 3">
    <name type="scientific">Eragrostis curvula</name>
    <name type="common">weeping love grass</name>
    <dbReference type="NCBI Taxonomy" id="38414"/>
    <lineage>
        <taxon>Eukaryota</taxon>
        <taxon>Viridiplantae</taxon>
        <taxon>Streptophyta</taxon>
        <taxon>Embryophyta</taxon>
        <taxon>Tracheophyta</taxon>
        <taxon>Spermatophyta</taxon>
        <taxon>Magnoliopsida</taxon>
        <taxon>Liliopsida</taxon>
        <taxon>Poales</taxon>
        <taxon>Poaceae</taxon>
        <taxon>PACMAD clade</taxon>
        <taxon>Chloridoideae</taxon>
        <taxon>Eragrostideae</taxon>
        <taxon>Eragrostidinae</taxon>
        <taxon>Eragrostis</taxon>
    </lineage>
</organism>
<dbReference type="PANTHER" id="PTHR34483">
    <property type="entry name" value="OS09G0129800 PROTEIN"/>
    <property type="match status" value="1"/>
</dbReference>
<feature type="transmembrane region" description="Helical" evidence="1">
    <location>
        <begin position="273"/>
        <end position="291"/>
    </location>
</feature>
<evidence type="ECO:0000313" key="3">
    <source>
        <dbReference type="Proteomes" id="UP000324897"/>
    </source>
</evidence>
<feature type="transmembrane region" description="Helical" evidence="1">
    <location>
        <begin position="29"/>
        <end position="51"/>
    </location>
</feature>
<feature type="transmembrane region" description="Helical" evidence="1">
    <location>
        <begin position="90"/>
        <end position="122"/>
    </location>
</feature>
<comment type="caution">
    <text evidence="2">The sequence shown here is derived from an EMBL/GenBank/DDBJ whole genome shotgun (WGS) entry which is preliminary data.</text>
</comment>
<keyword evidence="3" id="KW-1185">Reference proteome</keyword>
<evidence type="ECO:0000313" key="2">
    <source>
        <dbReference type="EMBL" id="TVU10869.1"/>
    </source>
</evidence>
<dbReference type="OrthoDB" id="737323at2759"/>
<reference evidence="2 3" key="1">
    <citation type="journal article" date="2019" name="Sci. Rep.">
        <title>A high-quality genome of Eragrostis curvula grass provides insights into Poaceae evolution and supports new strategies to enhance forage quality.</title>
        <authorList>
            <person name="Carballo J."/>
            <person name="Santos B.A.C.M."/>
            <person name="Zappacosta D."/>
            <person name="Garbus I."/>
            <person name="Selva J.P."/>
            <person name="Gallo C.A."/>
            <person name="Diaz A."/>
            <person name="Albertini E."/>
            <person name="Caccamo M."/>
            <person name="Echenique V."/>
        </authorList>
    </citation>
    <scope>NUCLEOTIDE SEQUENCE [LARGE SCALE GENOMIC DNA]</scope>
    <source>
        <strain evidence="3">cv. Victoria</strain>
        <tissue evidence="2">Leaf</tissue>
    </source>
</reference>
<evidence type="ECO:0000256" key="1">
    <source>
        <dbReference type="SAM" id="Phobius"/>
    </source>
</evidence>
<dbReference type="PANTHER" id="PTHR34483:SF5">
    <property type="entry name" value="TRANSMEMBRANE PROTEIN"/>
    <property type="match status" value="1"/>
</dbReference>
<gene>
    <name evidence="2" type="ORF">EJB05_44422</name>
</gene>
<dbReference type="AlphaFoldDB" id="A0A5J9THM5"/>
<name>A0A5J9THM5_9POAL</name>
<keyword evidence="1" id="KW-0812">Transmembrane</keyword>
<accession>A0A5J9THM5</accession>